<dbReference type="EMBL" id="JAUZVZ010000004">
    <property type="protein sequence ID" value="MDP4535346.1"/>
    <property type="molecule type" value="Genomic_DNA"/>
</dbReference>
<dbReference type="Gene3D" id="3.30.450.20">
    <property type="entry name" value="PAS domain"/>
    <property type="match status" value="1"/>
</dbReference>
<dbReference type="Proteomes" id="UP001231616">
    <property type="component" value="Unassembled WGS sequence"/>
</dbReference>
<comment type="caution">
    <text evidence="2">The sequence shown here is derived from an EMBL/GenBank/DDBJ whole genome shotgun (WGS) entry which is preliminary data.</text>
</comment>
<gene>
    <name evidence="2" type="ORF">Q3O60_03985</name>
</gene>
<accession>A0ABT9GWC6</accession>
<protein>
    <submittedName>
        <fullName evidence="2">PAS domain-containing protein</fullName>
    </submittedName>
</protein>
<evidence type="ECO:0000313" key="2">
    <source>
        <dbReference type="EMBL" id="MDP4535346.1"/>
    </source>
</evidence>
<feature type="domain" description="PAS" evidence="1">
    <location>
        <begin position="90"/>
        <end position="123"/>
    </location>
</feature>
<name>A0ABT9GWC6_9GAMM</name>
<keyword evidence="3" id="KW-1185">Reference proteome</keyword>
<evidence type="ECO:0000259" key="1">
    <source>
        <dbReference type="Pfam" id="PF13188"/>
    </source>
</evidence>
<dbReference type="RefSeq" id="WP_305892609.1">
    <property type="nucleotide sequence ID" value="NZ_JAUZVZ010000004.1"/>
</dbReference>
<dbReference type="Pfam" id="PF13188">
    <property type="entry name" value="PAS_8"/>
    <property type="match status" value="1"/>
</dbReference>
<dbReference type="InterPro" id="IPR000014">
    <property type="entry name" value="PAS"/>
</dbReference>
<reference evidence="2 3" key="1">
    <citation type="submission" date="2023-08" db="EMBL/GenBank/DDBJ databases">
        <authorList>
            <person name="Joshi A."/>
            <person name="Thite S."/>
        </authorList>
    </citation>
    <scope>NUCLEOTIDE SEQUENCE [LARGE SCALE GENOMIC DNA]</scope>
    <source>
        <strain evidence="2 3">AC40</strain>
    </source>
</reference>
<sequence length="214" mass="23140">MSDPILPWDLTIKLRQQAEQQLKTGSTQLNAVFTASTDALSALFRLSSEANTASDGLKLLHELQTYQVELDLQMEQLQHNESDANHQLACYRQFFDLSPIGCIIINLNGIITDCNAAAAGLFAHLTNDQTGQLCGISMQSLVTANCQPMLSASLARVQRSQQNATLIVTAVTGSGNSADPCNLRLTISLSPDQKAILLMLADDASEHRLAADEL</sequence>
<dbReference type="SUPFAM" id="SSF55785">
    <property type="entry name" value="PYP-like sensor domain (PAS domain)"/>
    <property type="match status" value="1"/>
</dbReference>
<dbReference type="InterPro" id="IPR035965">
    <property type="entry name" value="PAS-like_dom_sf"/>
</dbReference>
<evidence type="ECO:0000313" key="3">
    <source>
        <dbReference type="Proteomes" id="UP001231616"/>
    </source>
</evidence>
<organism evidence="2 3">
    <name type="scientific">Alkalimonas collagenimarina</name>
    <dbReference type="NCBI Taxonomy" id="400390"/>
    <lineage>
        <taxon>Bacteria</taxon>
        <taxon>Pseudomonadati</taxon>
        <taxon>Pseudomonadota</taxon>
        <taxon>Gammaproteobacteria</taxon>
        <taxon>Alkalimonas</taxon>
    </lineage>
</organism>
<proteinExistence type="predicted"/>